<comment type="caution">
    <text evidence="2">The sequence shown here is derived from an EMBL/GenBank/DDBJ whole genome shotgun (WGS) entry which is preliminary data.</text>
</comment>
<accession>A0A6L2PPV8</accession>
<sequence length="205" mass="22606">MVERWRDAERVEDSDSVPGPKQDDVGEGKLHHLEGERREGVDQWRDQVVLKDSEVEDDNGVSASNAIALAAKKCSESRPSFGNIVVNSSSDVHFGNKTFYNGPVTIKQFVYTTRDGNVDVHNSEVGDKNDDLQVDVVEGLDEVPSGVLNGKVHCPELPSENFISAHSALTSELSPEVNGSLLPIWQSSTSEYRNSKIRSNIQDRN</sequence>
<dbReference type="InParanoid" id="A0A6L2PPV8"/>
<organism evidence="2 3">
    <name type="scientific">Coptotermes formosanus</name>
    <name type="common">Formosan subterranean termite</name>
    <dbReference type="NCBI Taxonomy" id="36987"/>
    <lineage>
        <taxon>Eukaryota</taxon>
        <taxon>Metazoa</taxon>
        <taxon>Ecdysozoa</taxon>
        <taxon>Arthropoda</taxon>
        <taxon>Hexapoda</taxon>
        <taxon>Insecta</taxon>
        <taxon>Pterygota</taxon>
        <taxon>Neoptera</taxon>
        <taxon>Polyneoptera</taxon>
        <taxon>Dictyoptera</taxon>
        <taxon>Blattodea</taxon>
        <taxon>Blattoidea</taxon>
        <taxon>Termitoidae</taxon>
        <taxon>Rhinotermitidae</taxon>
        <taxon>Coptotermes</taxon>
    </lineage>
</organism>
<dbReference type="OrthoDB" id="10001926at2759"/>
<dbReference type="AlphaFoldDB" id="A0A6L2PPV8"/>
<dbReference type="EMBL" id="BLKM01000416">
    <property type="protein sequence ID" value="GFG33202.1"/>
    <property type="molecule type" value="Genomic_DNA"/>
</dbReference>
<evidence type="ECO:0000256" key="1">
    <source>
        <dbReference type="SAM" id="MobiDB-lite"/>
    </source>
</evidence>
<dbReference type="Proteomes" id="UP000502823">
    <property type="component" value="Unassembled WGS sequence"/>
</dbReference>
<proteinExistence type="predicted"/>
<name>A0A6L2PPV8_COPFO</name>
<reference evidence="3" key="1">
    <citation type="submission" date="2020-01" db="EMBL/GenBank/DDBJ databases">
        <title>Draft genome sequence of the Termite Coptotermes fromosanus.</title>
        <authorList>
            <person name="Itakura S."/>
            <person name="Yosikawa Y."/>
            <person name="Umezawa K."/>
        </authorList>
    </citation>
    <scope>NUCLEOTIDE SEQUENCE [LARGE SCALE GENOMIC DNA]</scope>
</reference>
<keyword evidence="3" id="KW-1185">Reference proteome</keyword>
<evidence type="ECO:0000313" key="3">
    <source>
        <dbReference type="Proteomes" id="UP000502823"/>
    </source>
</evidence>
<feature type="region of interest" description="Disordered" evidence="1">
    <location>
        <begin position="1"/>
        <end position="45"/>
    </location>
</feature>
<feature type="compositionally biased region" description="Basic and acidic residues" evidence="1">
    <location>
        <begin position="1"/>
        <end position="13"/>
    </location>
</feature>
<feature type="compositionally biased region" description="Basic and acidic residues" evidence="1">
    <location>
        <begin position="21"/>
        <end position="45"/>
    </location>
</feature>
<gene>
    <name evidence="2" type="ORF">Cfor_02508</name>
</gene>
<evidence type="ECO:0000313" key="2">
    <source>
        <dbReference type="EMBL" id="GFG33202.1"/>
    </source>
</evidence>
<protein>
    <submittedName>
        <fullName evidence="2">Uncharacterized protein</fullName>
    </submittedName>
</protein>